<proteinExistence type="predicted"/>
<sequence length="196" mass="21590">MHRTEPSSTGEPHPPAPAPAETQTQTQTRGEKRIPAKTHGHGETQTSSKTQAHGETETSEKTRAHPLRVERVRLGPAAEELLDRLRRRHGPLMFHQSGGCCDGSAPMCYPRGEFRVGAADVLLGVVALDTPFWISASQYAYWRHTHLTVDVVPGRGSGFSLEAPEGVRFLIRSRVFTDEEALRLLDEPPLPTEADV</sequence>
<organism evidence="2 3">
    <name type="scientific">Streptosporangium fragile</name>
    <dbReference type="NCBI Taxonomy" id="46186"/>
    <lineage>
        <taxon>Bacteria</taxon>
        <taxon>Bacillati</taxon>
        <taxon>Actinomycetota</taxon>
        <taxon>Actinomycetes</taxon>
        <taxon>Streptosporangiales</taxon>
        <taxon>Streptosporangiaceae</taxon>
        <taxon>Streptosporangium</taxon>
    </lineage>
</organism>
<evidence type="ECO:0000256" key="1">
    <source>
        <dbReference type="SAM" id="MobiDB-lite"/>
    </source>
</evidence>
<comment type="caution">
    <text evidence="2">The sequence shown here is derived from an EMBL/GenBank/DDBJ whole genome shotgun (WGS) entry which is preliminary data.</text>
</comment>
<feature type="region of interest" description="Disordered" evidence="1">
    <location>
        <begin position="1"/>
        <end position="69"/>
    </location>
</feature>
<dbReference type="Pfam" id="PF05610">
    <property type="entry name" value="DUF779"/>
    <property type="match status" value="1"/>
</dbReference>
<evidence type="ECO:0000313" key="3">
    <source>
        <dbReference type="Proteomes" id="UP001500831"/>
    </source>
</evidence>
<feature type="compositionally biased region" description="Polar residues" evidence="1">
    <location>
        <begin position="1"/>
        <end position="10"/>
    </location>
</feature>
<dbReference type="Proteomes" id="UP001500831">
    <property type="component" value="Unassembled WGS sequence"/>
</dbReference>
<keyword evidence="3" id="KW-1185">Reference proteome</keyword>
<dbReference type="EMBL" id="BAAAVI010000025">
    <property type="protein sequence ID" value="GAA2876993.1"/>
    <property type="molecule type" value="Genomic_DNA"/>
</dbReference>
<reference evidence="3" key="1">
    <citation type="journal article" date="2019" name="Int. J. Syst. Evol. Microbiol.">
        <title>The Global Catalogue of Microorganisms (GCM) 10K type strain sequencing project: providing services to taxonomists for standard genome sequencing and annotation.</title>
        <authorList>
            <consortium name="The Broad Institute Genomics Platform"/>
            <consortium name="The Broad Institute Genome Sequencing Center for Infectious Disease"/>
            <person name="Wu L."/>
            <person name="Ma J."/>
        </authorList>
    </citation>
    <scope>NUCLEOTIDE SEQUENCE [LARGE SCALE GENOMIC DNA]</scope>
    <source>
        <strain evidence="3">JCM 6242</strain>
    </source>
</reference>
<feature type="compositionally biased region" description="Low complexity" evidence="1">
    <location>
        <begin position="19"/>
        <end position="28"/>
    </location>
</feature>
<name>A0ABP6IF33_9ACTN</name>
<protein>
    <recommendedName>
        <fullName evidence="4">DUF779 domain-containing protein</fullName>
    </recommendedName>
</protein>
<evidence type="ECO:0008006" key="4">
    <source>
        <dbReference type="Google" id="ProtNLM"/>
    </source>
</evidence>
<accession>A0ABP6IF33</accession>
<feature type="compositionally biased region" description="Basic and acidic residues" evidence="1">
    <location>
        <begin position="52"/>
        <end position="69"/>
    </location>
</feature>
<evidence type="ECO:0000313" key="2">
    <source>
        <dbReference type="EMBL" id="GAA2876993.1"/>
    </source>
</evidence>
<dbReference type="InterPro" id="IPR008497">
    <property type="entry name" value="DUF779"/>
</dbReference>
<gene>
    <name evidence="2" type="ORF">GCM10010517_38320</name>
</gene>